<evidence type="ECO:0000313" key="2">
    <source>
        <dbReference type="Proteomes" id="UP000499080"/>
    </source>
</evidence>
<proteinExistence type="predicted"/>
<dbReference type="EMBL" id="BGPR01000172">
    <property type="protein sequence ID" value="GBM01651.1"/>
    <property type="molecule type" value="Genomic_DNA"/>
</dbReference>
<name>A0A4Y2CB79_ARAVE</name>
<organism evidence="1 2">
    <name type="scientific">Araneus ventricosus</name>
    <name type="common">Orbweaver spider</name>
    <name type="synonym">Epeira ventricosa</name>
    <dbReference type="NCBI Taxonomy" id="182803"/>
    <lineage>
        <taxon>Eukaryota</taxon>
        <taxon>Metazoa</taxon>
        <taxon>Ecdysozoa</taxon>
        <taxon>Arthropoda</taxon>
        <taxon>Chelicerata</taxon>
        <taxon>Arachnida</taxon>
        <taxon>Araneae</taxon>
        <taxon>Araneomorphae</taxon>
        <taxon>Entelegynae</taxon>
        <taxon>Araneoidea</taxon>
        <taxon>Araneidae</taxon>
        <taxon>Araneus</taxon>
    </lineage>
</organism>
<comment type="caution">
    <text evidence="1">The sequence shown here is derived from an EMBL/GenBank/DDBJ whole genome shotgun (WGS) entry which is preliminary data.</text>
</comment>
<evidence type="ECO:0000313" key="1">
    <source>
        <dbReference type="EMBL" id="GBM01651.1"/>
    </source>
</evidence>
<keyword evidence="2" id="KW-1185">Reference proteome</keyword>
<accession>A0A4Y2CB79</accession>
<reference evidence="1 2" key="1">
    <citation type="journal article" date="2019" name="Sci. Rep.">
        <title>Orb-weaving spider Araneus ventricosus genome elucidates the spidroin gene catalogue.</title>
        <authorList>
            <person name="Kono N."/>
            <person name="Nakamura H."/>
            <person name="Ohtoshi R."/>
            <person name="Moran D.A.P."/>
            <person name="Shinohara A."/>
            <person name="Yoshida Y."/>
            <person name="Fujiwara M."/>
            <person name="Mori M."/>
            <person name="Tomita M."/>
            <person name="Arakawa K."/>
        </authorList>
    </citation>
    <scope>NUCLEOTIDE SEQUENCE [LARGE SCALE GENOMIC DNA]</scope>
</reference>
<gene>
    <name evidence="1" type="ORF">AVEN_271914_1</name>
</gene>
<dbReference type="AlphaFoldDB" id="A0A4Y2CB79"/>
<protein>
    <submittedName>
        <fullName evidence="1">Uncharacterized protein</fullName>
    </submittedName>
</protein>
<dbReference type="Proteomes" id="UP000499080">
    <property type="component" value="Unassembled WGS sequence"/>
</dbReference>
<sequence length="102" mass="11772">MFLRRLFVAADYFASLHHFAAKRNNHAVQLLLFHLFTSLFLPSMFSFLPPNLLISQEEIECERIRFQLLGKAVEEKKCTRLTTVFAGIKLLYGFMVGNAGYL</sequence>